<feature type="domain" description="Response regulatory" evidence="5">
    <location>
        <begin position="1"/>
        <end position="100"/>
    </location>
</feature>
<evidence type="ECO:0000313" key="6">
    <source>
        <dbReference type="EMBL" id="CCF18318.1"/>
    </source>
</evidence>
<dbReference type="Gene3D" id="3.40.50.2300">
    <property type="match status" value="1"/>
</dbReference>
<dbReference type="KEGG" id="rht:NT26_0594"/>
<organism evidence="6 7">
    <name type="scientific">Pseudorhizobium banfieldiae</name>
    <dbReference type="NCBI Taxonomy" id="1125847"/>
    <lineage>
        <taxon>Bacteria</taxon>
        <taxon>Pseudomonadati</taxon>
        <taxon>Pseudomonadota</taxon>
        <taxon>Alphaproteobacteria</taxon>
        <taxon>Hyphomicrobiales</taxon>
        <taxon>Rhizobiaceae</taxon>
        <taxon>Rhizobium/Agrobacterium group</taxon>
        <taxon>Pseudorhizobium</taxon>
    </lineage>
</organism>
<evidence type="ECO:0000256" key="3">
    <source>
        <dbReference type="ARBA" id="ARBA00023163"/>
    </source>
</evidence>
<keyword evidence="1 4" id="KW-0597">Phosphoprotein</keyword>
<name>L0NB53_9HYPH</name>
<proteinExistence type="predicted"/>
<evidence type="ECO:0000256" key="4">
    <source>
        <dbReference type="PROSITE-ProRule" id="PRU00169"/>
    </source>
</evidence>
<dbReference type="InterPro" id="IPR001789">
    <property type="entry name" value="Sig_transdc_resp-reg_receiver"/>
</dbReference>
<dbReference type="GO" id="GO:0000160">
    <property type="term" value="P:phosphorelay signal transduction system"/>
    <property type="evidence" value="ECO:0007669"/>
    <property type="project" value="InterPro"/>
</dbReference>
<dbReference type="STRING" id="1125847.NT26_0594"/>
<evidence type="ECO:0000259" key="5">
    <source>
        <dbReference type="PROSITE" id="PS50110"/>
    </source>
</evidence>
<dbReference type="OrthoDB" id="9782655at2"/>
<keyword evidence="2" id="KW-0805">Transcription regulation</keyword>
<dbReference type="PANTHER" id="PTHR44591:SF3">
    <property type="entry name" value="RESPONSE REGULATORY DOMAIN-CONTAINING PROTEIN"/>
    <property type="match status" value="1"/>
</dbReference>
<dbReference type="InterPro" id="IPR011006">
    <property type="entry name" value="CheY-like_superfamily"/>
</dbReference>
<dbReference type="Pfam" id="PF00072">
    <property type="entry name" value="Response_reg"/>
    <property type="match status" value="1"/>
</dbReference>
<dbReference type="RefSeq" id="WP_082077615.1">
    <property type="nucleotide sequence ID" value="NZ_FO082820.1"/>
</dbReference>
<reference evidence="6 7" key="1">
    <citation type="journal article" date="2013" name="Genome Biol. Evol.">
        <title>Life in an arsenic-containing gold mine: genome and physiology of the autotrophic arsenite-oxidizing bacterium rhizobium sp. NT-26.</title>
        <authorList>
            <person name="Andres J."/>
            <person name="Arsene-Ploetze F."/>
            <person name="Barbe V."/>
            <person name="Brochier-Armanet C."/>
            <person name="Cleiss-Arnold J."/>
            <person name="Coppee J.Y."/>
            <person name="Dillies M.A."/>
            <person name="Geist"/>
            <person name="L"/>
            <person name="Joublin A."/>
            <person name="Koechler S."/>
            <person name="Lassalle F."/>
            <person name="Marchal M."/>
            <person name="Medigue C."/>
            <person name="Muller D."/>
            <person name="Nesme X."/>
            <person name="Plewniak F."/>
            <person name="Proux C."/>
            <person name="Ramirez-Bahena M.H."/>
            <person name="Schenowitz C."/>
            <person name="Sismeiro O."/>
            <person name="Vallenet D."/>
            <person name="Santini J.M."/>
            <person name="Bertin P.N."/>
        </authorList>
    </citation>
    <scope>NUCLEOTIDE SEQUENCE [LARGE SCALE GENOMIC DNA]</scope>
    <source>
        <strain evidence="6 7">NT-26</strain>
    </source>
</reference>
<dbReference type="EMBL" id="FO082820">
    <property type="protein sequence ID" value="CCF18318.1"/>
    <property type="molecule type" value="Genomic_DNA"/>
</dbReference>
<gene>
    <name evidence="6" type="ORF">NT26_0594</name>
</gene>
<evidence type="ECO:0000256" key="1">
    <source>
        <dbReference type="ARBA" id="ARBA00022553"/>
    </source>
</evidence>
<dbReference type="Proteomes" id="UP000010792">
    <property type="component" value="Chromosome"/>
</dbReference>
<dbReference type="PANTHER" id="PTHR44591">
    <property type="entry name" value="STRESS RESPONSE REGULATOR PROTEIN 1"/>
    <property type="match status" value="1"/>
</dbReference>
<accession>L0NB53</accession>
<dbReference type="SUPFAM" id="SSF52172">
    <property type="entry name" value="CheY-like"/>
    <property type="match status" value="1"/>
</dbReference>
<dbReference type="AlphaFoldDB" id="L0NB53"/>
<feature type="modified residue" description="4-aspartylphosphate" evidence="4">
    <location>
        <position position="38"/>
    </location>
</feature>
<dbReference type="PROSITE" id="PS50110">
    <property type="entry name" value="RESPONSE_REGULATORY"/>
    <property type="match status" value="1"/>
</dbReference>
<evidence type="ECO:0000313" key="7">
    <source>
        <dbReference type="Proteomes" id="UP000010792"/>
    </source>
</evidence>
<protein>
    <submittedName>
        <fullName evidence="6">Two component receiver domain protein (Probably degenerated)</fullName>
    </submittedName>
</protein>
<sequence>MATASMLEELEYDFSKAGSVEEALPILEREEVDIVVTDLGLPGMSGEDCCRDVRRRWPQIGLVLATGAAPGLVLEDASRTALLTKRHGVEQLRAALKAVLNH</sequence>
<keyword evidence="3" id="KW-0804">Transcription</keyword>
<evidence type="ECO:0000256" key="2">
    <source>
        <dbReference type="ARBA" id="ARBA00023015"/>
    </source>
</evidence>
<keyword evidence="7" id="KW-1185">Reference proteome</keyword>
<dbReference type="InterPro" id="IPR050595">
    <property type="entry name" value="Bact_response_regulator"/>
</dbReference>